<evidence type="ECO:0000313" key="2">
    <source>
        <dbReference type="Proteomes" id="UP000032633"/>
    </source>
</evidence>
<protein>
    <submittedName>
        <fullName evidence="1">Uncharacterized protein</fullName>
    </submittedName>
</protein>
<dbReference type="HOGENOM" id="CLU_2937216_0_0_9"/>
<evidence type="ECO:0000313" key="1">
    <source>
        <dbReference type="EMBL" id="AJY76423.1"/>
    </source>
</evidence>
<organism evidence="1 2">
    <name type="scientific">Paenibacillus beijingensis</name>
    <dbReference type="NCBI Taxonomy" id="1126833"/>
    <lineage>
        <taxon>Bacteria</taxon>
        <taxon>Bacillati</taxon>
        <taxon>Bacillota</taxon>
        <taxon>Bacilli</taxon>
        <taxon>Bacillales</taxon>
        <taxon>Paenibacillaceae</taxon>
        <taxon>Paenibacillus</taxon>
    </lineage>
</organism>
<sequence length="60" mass="6509">MVSSSNKSFAIAAVLAARGIHSFIVTKADRQNQTLKPIFTLTEIAFVKAGGFFAKEVECF</sequence>
<dbReference type="Proteomes" id="UP000032633">
    <property type="component" value="Chromosome"/>
</dbReference>
<gene>
    <name evidence="1" type="ORF">VN24_19930</name>
</gene>
<accession>A0A0D5NNB9</accession>
<proteinExistence type="predicted"/>
<dbReference type="STRING" id="1126833.VN24_19930"/>
<dbReference type="EMBL" id="CP011058">
    <property type="protein sequence ID" value="AJY76423.1"/>
    <property type="molecule type" value="Genomic_DNA"/>
</dbReference>
<reference evidence="2" key="2">
    <citation type="submission" date="2015-03" db="EMBL/GenBank/DDBJ databases">
        <title>Genome sequence of Paenibacillus beijingensis strain DSM 24997T.</title>
        <authorList>
            <person name="Kwak Y."/>
            <person name="Shin J.-H."/>
        </authorList>
    </citation>
    <scope>NUCLEOTIDE SEQUENCE [LARGE SCALE GENOMIC DNA]</scope>
    <source>
        <strain evidence="2">DSM 24997</strain>
    </source>
</reference>
<dbReference type="KEGG" id="pbj:VN24_19930"/>
<name>A0A0D5NNB9_9BACL</name>
<reference evidence="1 2" key="1">
    <citation type="journal article" date="2015" name="J. Biotechnol.">
        <title>Complete genome sequence of Paenibacillus beijingensis 7188(T) (=DSM 24997(T)), a novel rhizobacterium from jujube garden soil.</title>
        <authorList>
            <person name="Kwak Y."/>
            <person name="Shin J.H."/>
        </authorList>
    </citation>
    <scope>NUCLEOTIDE SEQUENCE [LARGE SCALE GENOMIC DNA]</scope>
    <source>
        <strain evidence="1 2">DSM 24997</strain>
    </source>
</reference>
<dbReference type="PATRIC" id="fig|1126833.4.peg.4387"/>
<keyword evidence="2" id="KW-1185">Reference proteome</keyword>
<dbReference type="AlphaFoldDB" id="A0A0D5NNB9"/>